<keyword evidence="2" id="KW-1185">Reference proteome</keyword>
<reference evidence="1 2" key="1">
    <citation type="submission" date="2016-07" db="EMBL/GenBank/DDBJ databases">
        <title>Draft genome of the white-rot fungus Obba rivulosa 3A-2.</title>
        <authorList>
            <consortium name="DOE Joint Genome Institute"/>
            <person name="Miettinen O."/>
            <person name="Riley R."/>
            <person name="Acob R."/>
            <person name="Barry K."/>
            <person name="Cullen D."/>
            <person name="De Vries R."/>
            <person name="Hainaut M."/>
            <person name="Hatakka A."/>
            <person name="Henrissat B."/>
            <person name="Hilden K."/>
            <person name="Kuo R."/>
            <person name="Labutti K."/>
            <person name="Lipzen A."/>
            <person name="Makela M.R."/>
            <person name="Sandor L."/>
            <person name="Spatafora J.W."/>
            <person name="Grigoriev I.V."/>
            <person name="Hibbett D.S."/>
        </authorList>
    </citation>
    <scope>NUCLEOTIDE SEQUENCE [LARGE SCALE GENOMIC DNA]</scope>
    <source>
        <strain evidence="1 2">3A-2</strain>
    </source>
</reference>
<dbReference type="Proteomes" id="UP000250043">
    <property type="component" value="Unassembled WGS sequence"/>
</dbReference>
<dbReference type="OrthoDB" id="2752576at2759"/>
<dbReference type="EMBL" id="KV722508">
    <property type="protein sequence ID" value="OCH86881.1"/>
    <property type="molecule type" value="Genomic_DNA"/>
</dbReference>
<name>A0A8E2ALM0_9APHY</name>
<sequence length="135" mass="15665">MQSYLAYFSSLSAHYWDGKPHWTPQTQRAYASDDKRPEFIPFKVVRLLPLYDNSGFWEYPVRMGWKVHRRDHRCHSGRCPPGMCVAAGSEQRTPYGLQTPSISRMYGRVATVSEKVAFLQAWLFFGALTEFTGFF</sequence>
<accession>A0A8E2ALM0</accession>
<organism evidence="1 2">
    <name type="scientific">Obba rivulosa</name>
    <dbReference type="NCBI Taxonomy" id="1052685"/>
    <lineage>
        <taxon>Eukaryota</taxon>
        <taxon>Fungi</taxon>
        <taxon>Dikarya</taxon>
        <taxon>Basidiomycota</taxon>
        <taxon>Agaricomycotina</taxon>
        <taxon>Agaricomycetes</taxon>
        <taxon>Polyporales</taxon>
        <taxon>Gelatoporiaceae</taxon>
        <taxon>Obba</taxon>
    </lineage>
</organism>
<evidence type="ECO:0000313" key="2">
    <source>
        <dbReference type="Proteomes" id="UP000250043"/>
    </source>
</evidence>
<gene>
    <name evidence="1" type="ORF">OBBRIDRAFT_814387</name>
</gene>
<dbReference type="AlphaFoldDB" id="A0A8E2ALM0"/>
<protein>
    <submittedName>
        <fullName evidence="1">Uncharacterized protein</fullName>
    </submittedName>
</protein>
<proteinExistence type="predicted"/>
<evidence type="ECO:0000313" key="1">
    <source>
        <dbReference type="EMBL" id="OCH86881.1"/>
    </source>
</evidence>